<accession>A0AAN7U730</accession>
<protein>
    <submittedName>
        <fullName evidence="2">Uncharacterized protein</fullName>
    </submittedName>
</protein>
<gene>
    <name evidence="2" type="ORF">RB653_005250</name>
</gene>
<feature type="chain" id="PRO_5043002583" evidence="1">
    <location>
        <begin position="20"/>
        <end position="329"/>
    </location>
</feature>
<name>A0AAN7U730_9MYCE</name>
<comment type="caution">
    <text evidence="2">The sequence shown here is derived from an EMBL/GenBank/DDBJ whole genome shotgun (WGS) entry which is preliminary data.</text>
</comment>
<keyword evidence="1" id="KW-0732">Signal</keyword>
<dbReference type="AlphaFoldDB" id="A0AAN7U730"/>
<organism evidence="2 3">
    <name type="scientific">Dictyostelium firmibasis</name>
    <dbReference type="NCBI Taxonomy" id="79012"/>
    <lineage>
        <taxon>Eukaryota</taxon>
        <taxon>Amoebozoa</taxon>
        <taxon>Evosea</taxon>
        <taxon>Eumycetozoa</taxon>
        <taxon>Dictyostelia</taxon>
        <taxon>Dictyosteliales</taxon>
        <taxon>Dictyosteliaceae</taxon>
        <taxon>Dictyostelium</taxon>
    </lineage>
</organism>
<evidence type="ECO:0000313" key="2">
    <source>
        <dbReference type="EMBL" id="KAK5583652.1"/>
    </source>
</evidence>
<keyword evidence="3" id="KW-1185">Reference proteome</keyword>
<dbReference type="PANTHER" id="PTHR33459">
    <property type="entry name" value="DD-GDCA PROTEIN"/>
    <property type="match status" value="1"/>
</dbReference>
<reference evidence="2 3" key="1">
    <citation type="submission" date="2023-11" db="EMBL/GenBank/DDBJ databases">
        <title>Dfirmibasis_genome.</title>
        <authorList>
            <person name="Edelbroek B."/>
            <person name="Kjellin J."/>
            <person name="Jerlstrom-Hultqvist J."/>
            <person name="Soderbom F."/>
        </authorList>
    </citation>
    <scope>NUCLEOTIDE SEQUENCE [LARGE SCALE GENOMIC DNA]</scope>
    <source>
        <strain evidence="2 3">TNS-C-14</strain>
    </source>
</reference>
<dbReference type="Proteomes" id="UP001344447">
    <property type="component" value="Unassembled WGS sequence"/>
</dbReference>
<dbReference type="PANTHER" id="PTHR33459:SF10">
    <property type="entry name" value="DICKKOPF N-TERMINAL CYSTEINE-RICH DOMAIN-CONTAINING PROTEIN-RELATED"/>
    <property type="match status" value="1"/>
</dbReference>
<proteinExistence type="predicted"/>
<evidence type="ECO:0000256" key="1">
    <source>
        <dbReference type="SAM" id="SignalP"/>
    </source>
</evidence>
<evidence type="ECO:0000313" key="3">
    <source>
        <dbReference type="Proteomes" id="UP001344447"/>
    </source>
</evidence>
<dbReference type="InterPro" id="IPR052326">
    <property type="entry name" value="Diff-Dev_Assoc_Protein"/>
</dbReference>
<dbReference type="EMBL" id="JAVFKY010000001">
    <property type="protein sequence ID" value="KAK5583652.1"/>
    <property type="molecule type" value="Genomic_DNA"/>
</dbReference>
<sequence>MKILFVLIVLFNLILLIKGQCTECKGAGEKCKKGQCGEGLVCISNTGSFDDAVCSPLSQDKCDYFHMCDYSLTCVNGVCIDAYFSVVGDPCEKQTDCYGNFTKCTNNICTNPTNQCSTNSDCRYNQECINKSCTNLIGLGKNCSLNDDDCAFSLSCQKTYKVDDQIGTCQNIILANIGASCGSNFDCNFNDGLYCSNSICEKYVENIPTGNCTTDNSICKNYMCSCNGECLNDDSTPEFLSKIYFPLLECANENQCSLNLNSYSSSSCLSKKCGSLRCKLLKTDVGDPNGCDGYYKTLVQPYCDKNNSSKINGFSLMSILLVMVITLFF</sequence>
<feature type="signal peptide" evidence="1">
    <location>
        <begin position="1"/>
        <end position="19"/>
    </location>
</feature>